<feature type="signal peptide" evidence="1">
    <location>
        <begin position="1"/>
        <end position="30"/>
    </location>
</feature>
<dbReference type="RefSeq" id="WP_092862124.1">
    <property type="nucleotide sequence ID" value="NZ_FOQH01000008.1"/>
</dbReference>
<feature type="chain" id="PRO_5011658732" evidence="1">
    <location>
        <begin position="31"/>
        <end position="119"/>
    </location>
</feature>
<sequence length="119" mass="11872">MKRPVARLSGAVLFGAALSLATLTAAPAAASDFVILESNVSAIVPGSVIPASQKVSLSGGEKLVMIAADGSTRSVDGPYSGALGEAGADAPGALERLTAERNDSSHVVGAIRAPSWDQE</sequence>
<evidence type="ECO:0000313" key="3">
    <source>
        <dbReference type="Proteomes" id="UP000199377"/>
    </source>
</evidence>
<dbReference type="EMBL" id="FOQH01000008">
    <property type="protein sequence ID" value="SFI68017.1"/>
    <property type="molecule type" value="Genomic_DNA"/>
</dbReference>
<accession>A0A1I3K6A7</accession>
<name>A0A1I3K6A7_9RHOB</name>
<evidence type="ECO:0000256" key="1">
    <source>
        <dbReference type="SAM" id="SignalP"/>
    </source>
</evidence>
<dbReference type="Proteomes" id="UP000199377">
    <property type="component" value="Unassembled WGS sequence"/>
</dbReference>
<protein>
    <submittedName>
        <fullName evidence="2">Uncharacterized protein</fullName>
    </submittedName>
</protein>
<dbReference type="OrthoDB" id="9911471at2"/>
<dbReference type="STRING" id="1114924.SAMN05216258_108316"/>
<dbReference type="AlphaFoldDB" id="A0A1I3K6A7"/>
<evidence type="ECO:0000313" key="2">
    <source>
        <dbReference type="EMBL" id="SFI68017.1"/>
    </source>
</evidence>
<gene>
    <name evidence="2" type="ORF">SAMN05216258_108316</name>
</gene>
<organism evidence="2 3">
    <name type="scientific">Albimonas pacifica</name>
    <dbReference type="NCBI Taxonomy" id="1114924"/>
    <lineage>
        <taxon>Bacteria</taxon>
        <taxon>Pseudomonadati</taxon>
        <taxon>Pseudomonadota</taxon>
        <taxon>Alphaproteobacteria</taxon>
        <taxon>Rhodobacterales</taxon>
        <taxon>Paracoccaceae</taxon>
        <taxon>Albimonas</taxon>
    </lineage>
</organism>
<reference evidence="2 3" key="1">
    <citation type="submission" date="2016-10" db="EMBL/GenBank/DDBJ databases">
        <authorList>
            <person name="de Groot N.N."/>
        </authorList>
    </citation>
    <scope>NUCLEOTIDE SEQUENCE [LARGE SCALE GENOMIC DNA]</scope>
    <source>
        <strain evidence="2 3">CGMCC 1.11030</strain>
    </source>
</reference>
<keyword evidence="1" id="KW-0732">Signal</keyword>
<keyword evidence="3" id="KW-1185">Reference proteome</keyword>
<proteinExistence type="predicted"/>